<keyword evidence="2" id="KW-1185">Reference proteome</keyword>
<dbReference type="RefSeq" id="XP_007392745.1">
    <property type="nucleotide sequence ID" value="XM_007392683.1"/>
</dbReference>
<dbReference type="GeneID" id="18919492"/>
<dbReference type="KEGG" id="pco:PHACADRAFT_27161"/>
<gene>
    <name evidence="1" type="ORF">PHACADRAFT_27161</name>
</gene>
<protein>
    <submittedName>
        <fullName evidence="1">Uncharacterized protein</fullName>
    </submittedName>
</protein>
<sequence>MINDKPELQAVKHLSKKRDKDEISTDMVERQARDGDGLLVKNGVVENKRCGIMSTYALVTSVLLQNIKYEMELVPVDSRSEFLEYTASPPKSTKIWSMVYTMHLWRSVSSSGFSRVSVTSRPHSASPYLSMLHTPKLACLCTAPFHWHCNEVVKTCDSSAVDDDSLLPAKIQHLNELSPFIKRNSVADPVQPPLPLKYALKPRAVKHGPTVISSMVAAALSAEVAADKFQDQQLGYLHQYLPNKMLAGGASGLSSLCPAITWWPTMHIAPRIPLSRISQELPVDISTSLTAVRPVKHGKHTPERLLTARLEPEKTALDFPQSPGQSAFYNLNS</sequence>
<dbReference type="InParanoid" id="K5WHE0"/>
<organism evidence="1 2">
    <name type="scientific">Phanerochaete carnosa (strain HHB-10118-sp)</name>
    <name type="common">White-rot fungus</name>
    <name type="synonym">Peniophora carnosa</name>
    <dbReference type="NCBI Taxonomy" id="650164"/>
    <lineage>
        <taxon>Eukaryota</taxon>
        <taxon>Fungi</taxon>
        <taxon>Dikarya</taxon>
        <taxon>Basidiomycota</taxon>
        <taxon>Agaricomycotina</taxon>
        <taxon>Agaricomycetes</taxon>
        <taxon>Polyporales</taxon>
        <taxon>Phanerochaetaceae</taxon>
        <taxon>Phanerochaete</taxon>
    </lineage>
</organism>
<reference evidence="1 2" key="1">
    <citation type="journal article" date="2012" name="BMC Genomics">
        <title>Comparative genomics of the white-rot fungi, Phanerochaete carnosa and P. chrysosporium, to elucidate the genetic basis of the distinct wood types they colonize.</title>
        <authorList>
            <person name="Suzuki H."/>
            <person name="MacDonald J."/>
            <person name="Syed K."/>
            <person name="Salamov A."/>
            <person name="Hori C."/>
            <person name="Aerts A."/>
            <person name="Henrissat B."/>
            <person name="Wiebenga A."/>
            <person name="vanKuyk P.A."/>
            <person name="Barry K."/>
            <person name="Lindquist E."/>
            <person name="LaButti K."/>
            <person name="Lapidus A."/>
            <person name="Lucas S."/>
            <person name="Coutinho P."/>
            <person name="Gong Y."/>
            <person name="Samejima M."/>
            <person name="Mahadevan R."/>
            <person name="Abou-Zaid M."/>
            <person name="de Vries R.P."/>
            <person name="Igarashi K."/>
            <person name="Yadav J.S."/>
            <person name="Grigoriev I.V."/>
            <person name="Master E.R."/>
        </authorList>
    </citation>
    <scope>NUCLEOTIDE SEQUENCE [LARGE SCALE GENOMIC DNA]</scope>
    <source>
        <strain evidence="1 2">HHB-10118-sp</strain>
    </source>
</reference>
<dbReference type="AlphaFoldDB" id="K5WHE0"/>
<dbReference type="Proteomes" id="UP000008370">
    <property type="component" value="Unassembled WGS sequence"/>
</dbReference>
<evidence type="ECO:0000313" key="1">
    <source>
        <dbReference type="EMBL" id="EKM58745.1"/>
    </source>
</evidence>
<dbReference type="HOGENOM" id="CLU_834468_0_0_1"/>
<evidence type="ECO:0000313" key="2">
    <source>
        <dbReference type="Proteomes" id="UP000008370"/>
    </source>
</evidence>
<proteinExistence type="predicted"/>
<accession>K5WHE0</accession>
<name>K5WHE0_PHACS</name>
<dbReference type="EMBL" id="JH930470">
    <property type="protein sequence ID" value="EKM58745.1"/>
    <property type="molecule type" value="Genomic_DNA"/>
</dbReference>